<reference evidence="1 2" key="1">
    <citation type="submission" date="2007-01" db="EMBL/GenBank/DDBJ databases">
        <authorList>
            <person name="Haygood M."/>
            <person name="Podell S."/>
            <person name="Anderson C."/>
            <person name="Hopkinson B."/>
            <person name="Roe K."/>
            <person name="Barbeau K."/>
            <person name="Gaasterland T."/>
            <person name="Ferriera S."/>
            <person name="Johnson J."/>
            <person name="Kravitz S."/>
            <person name="Beeson K."/>
            <person name="Sutton G."/>
            <person name="Rogers Y.-H."/>
            <person name="Friedman R."/>
            <person name="Frazier M."/>
            <person name="Venter J.C."/>
        </authorList>
    </citation>
    <scope>NUCLEOTIDE SEQUENCE [LARGE SCALE GENOMIC DNA]</scope>
    <source>
        <strain evidence="1 2">ATCC 23134</strain>
    </source>
</reference>
<proteinExistence type="predicted"/>
<keyword evidence="2" id="KW-1185">Reference proteome</keyword>
<dbReference type="Proteomes" id="UP000004095">
    <property type="component" value="Unassembled WGS sequence"/>
</dbReference>
<accession>A1ZIH6</accession>
<organism evidence="1 2">
    <name type="scientific">Microscilla marina ATCC 23134</name>
    <dbReference type="NCBI Taxonomy" id="313606"/>
    <lineage>
        <taxon>Bacteria</taxon>
        <taxon>Pseudomonadati</taxon>
        <taxon>Bacteroidota</taxon>
        <taxon>Cytophagia</taxon>
        <taxon>Cytophagales</taxon>
        <taxon>Microscillaceae</taxon>
        <taxon>Microscilla</taxon>
    </lineage>
</organism>
<sequence length="55" mass="6323">MTKVTPHLNQLEAIKDWEVDLKSLNRVLTVRTATNEAQEQVIDKLKAIGFFAREI</sequence>
<protein>
    <submittedName>
        <fullName evidence="1">Uncharacterized protein</fullName>
    </submittedName>
</protein>
<evidence type="ECO:0000313" key="2">
    <source>
        <dbReference type="Proteomes" id="UP000004095"/>
    </source>
</evidence>
<dbReference type="AlphaFoldDB" id="A1ZIH6"/>
<evidence type="ECO:0000313" key="1">
    <source>
        <dbReference type="EMBL" id="EAY29844.1"/>
    </source>
</evidence>
<comment type="caution">
    <text evidence="1">The sequence shown here is derived from an EMBL/GenBank/DDBJ whole genome shotgun (WGS) entry which is preliminary data.</text>
</comment>
<dbReference type="EMBL" id="AAWS01000009">
    <property type="protein sequence ID" value="EAY29844.1"/>
    <property type="molecule type" value="Genomic_DNA"/>
</dbReference>
<name>A1ZIH6_MICM2</name>
<gene>
    <name evidence="1" type="ORF">M23134_05717</name>
</gene>